<comment type="similarity">
    <text evidence="4">Belongs to the AP180 family.</text>
</comment>
<dbReference type="VEuPathDB" id="FungiDB:CXQ85_004235"/>
<dbReference type="GO" id="GO:0006900">
    <property type="term" value="P:vesicle budding from membrane"/>
    <property type="evidence" value="ECO:0007669"/>
    <property type="project" value="TreeGrafter"/>
</dbReference>
<dbReference type="AlphaFoldDB" id="A0A2V1AV22"/>
<dbReference type="GO" id="GO:0030136">
    <property type="term" value="C:clathrin-coated vesicle"/>
    <property type="evidence" value="ECO:0007669"/>
    <property type="project" value="InterPro"/>
</dbReference>
<dbReference type="InterPro" id="IPR008942">
    <property type="entry name" value="ENTH_VHS"/>
</dbReference>
<protein>
    <recommendedName>
        <fullName evidence="7">ENTH domain-containing protein</fullName>
    </recommendedName>
</protein>
<dbReference type="SUPFAM" id="SSF48464">
    <property type="entry name" value="ENTH/VHS domain"/>
    <property type="match status" value="1"/>
</dbReference>
<dbReference type="Proteomes" id="UP000244309">
    <property type="component" value="Unassembled WGS sequence"/>
</dbReference>
<evidence type="ECO:0000256" key="2">
    <source>
        <dbReference type="ARBA" id="ARBA00022490"/>
    </source>
</evidence>
<feature type="compositionally biased region" description="Basic and acidic residues" evidence="6">
    <location>
        <begin position="292"/>
        <end position="303"/>
    </location>
</feature>
<dbReference type="InterPro" id="IPR011417">
    <property type="entry name" value="ANTH_dom"/>
</dbReference>
<dbReference type="GO" id="GO:0000149">
    <property type="term" value="F:SNARE binding"/>
    <property type="evidence" value="ECO:0007669"/>
    <property type="project" value="TreeGrafter"/>
</dbReference>
<keyword evidence="2" id="KW-0963">Cytoplasm</keyword>
<evidence type="ECO:0000256" key="1">
    <source>
        <dbReference type="ARBA" id="ARBA00004496"/>
    </source>
</evidence>
<evidence type="ECO:0000313" key="8">
    <source>
        <dbReference type="EMBL" id="PVH20731.1"/>
    </source>
</evidence>
<feature type="domain" description="ENTH" evidence="7">
    <location>
        <begin position="1"/>
        <end position="132"/>
    </location>
</feature>
<evidence type="ECO:0000256" key="5">
    <source>
        <dbReference type="ARBA" id="ARBA00061916"/>
    </source>
</evidence>
<dbReference type="PROSITE" id="PS50942">
    <property type="entry name" value="ENTH"/>
    <property type="match status" value="1"/>
</dbReference>
<dbReference type="OrthoDB" id="44015at2759"/>
<sequence>MTTYEKIVKGATKIKVAAPKPKYIEPILMATSSNHQVASENFHTIMRALRVRLQDNSWSVVYKALIVIHIMIREGDGDVTLDYLATSAPGMLNLSHANISRNQGSSDVRFIMRYSRYLHTRVKSFAETKVDYVRDERVKNSTDQQGGRLRSLSVDKGLIRESEGLQKQIDALLKNSFMENEVKNDVILTAFRLLVNDLLALFQELNEGVINLLEHYFEMSRYDAERALKVYVKFVDQTKYVIDYLRVAKHLEYATELHVPTIKHAPTALTSSLEEYLNDPNFEENRRRYMLEKGQKDKPKSEVQPDANNRDIQSQVQAQAAQAHNPQTPQPQQQFNPGAPVANNGQFQSPQQGNDLQRSGTLLVQQSTFNPWASSVASPQQFTFLQQQQQPTQINPAFTGAGFGGYGAPPQATGTNPFMQNNSTGFNGPFQPQPSQEQLQQQQTQNFQQPQNFQQQNFQQTQQFPFQQAQQTNQFQQQPTQQFQVQQQPTQQFQPQQTGQQSLVSQHTNNPFSGSSTTPTGQPVAVNSTNPFGNTRFSNSQTTPYSFSQDRNKRVSVTATGSNPFKVSQTTTSVFDHAEQNKSQQALQKQPTAGGLELLPTIAAFPETQQEQVRNTYISNAQNNLTSQATGQQFGNQQFTGQTQQFQQPHLQHQPQHVQNRFFQQQLQQQQTQQQPQQIQQQAFYNEPSLI</sequence>
<comment type="subunit">
    <text evidence="5">Interacts with PAN1 and the clathrin heavy and light chains CHC1 and CLC1.</text>
</comment>
<dbReference type="GeneID" id="37009565"/>
<dbReference type="FunFam" id="1.20.58.150:FF:000004">
    <property type="entry name" value="ENTH domain protein"/>
    <property type="match status" value="1"/>
</dbReference>
<feature type="compositionally biased region" description="Low complexity" evidence="6">
    <location>
        <begin position="313"/>
        <end position="334"/>
    </location>
</feature>
<dbReference type="CDD" id="cd16988">
    <property type="entry name" value="ANTH_N_YAP180"/>
    <property type="match status" value="1"/>
</dbReference>
<keyword evidence="9" id="KW-1185">Reference proteome</keyword>
<dbReference type="GO" id="GO:0005545">
    <property type="term" value="F:1-phosphatidylinositol binding"/>
    <property type="evidence" value="ECO:0007669"/>
    <property type="project" value="InterPro"/>
</dbReference>
<feature type="compositionally biased region" description="Polar residues" evidence="6">
    <location>
        <begin position="343"/>
        <end position="355"/>
    </location>
</feature>
<comment type="function">
    <text evidence="3">Involved in endocytosis and clathrin cage assembly.</text>
</comment>
<dbReference type="InterPro" id="IPR013809">
    <property type="entry name" value="ENTH"/>
</dbReference>
<dbReference type="GO" id="GO:0005546">
    <property type="term" value="F:phosphatidylinositol-4,5-bisphosphate binding"/>
    <property type="evidence" value="ECO:0007669"/>
    <property type="project" value="TreeGrafter"/>
</dbReference>
<feature type="compositionally biased region" description="Polar residues" evidence="6">
    <location>
        <begin position="412"/>
        <end position="426"/>
    </location>
</feature>
<evidence type="ECO:0000256" key="6">
    <source>
        <dbReference type="SAM" id="MobiDB-lite"/>
    </source>
</evidence>
<dbReference type="PANTHER" id="PTHR22951">
    <property type="entry name" value="CLATHRIN ASSEMBLY PROTEIN"/>
    <property type="match status" value="1"/>
</dbReference>
<dbReference type="SUPFAM" id="SSF89009">
    <property type="entry name" value="GAT-like domain"/>
    <property type="match status" value="1"/>
</dbReference>
<proteinExistence type="inferred from homology"/>
<dbReference type="Gene3D" id="1.20.58.150">
    <property type="entry name" value="ANTH domain"/>
    <property type="match status" value="1"/>
</dbReference>
<dbReference type="RefSeq" id="XP_025341671.1">
    <property type="nucleotide sequence ID" value="XM_025487863.1"/>
</dbReference>
<organism evidence="8 9">
    <name type="scientific">Candidozyma haemuli</name>
    <dbReference type="NCBI Taxonomy" id="45357"/>
    <lineage>
        <taxon>Eukaryota</taxon>
        <taxon>Fungi</taxon>
        <taxon>Dikarya</taxon>
        <taxon>Ascomycota</taxon>
        <taxon>Saccharomycotina</taxon>
        <taxon>Pichiomycetes</taxon>
        <taxon>Metschnikowiaceae</taxon>
        <taxon>Candidozyma</taxon>
    </lineage>
</organism>
<comment type="subcellular location">
    <subcellularLocation>
        <location evidence="1">Cytoplasm</location>
    </subcellularLocation>
</comment>
<dbReference type="STRING" id="45357.A0A2V1AV22"/>
<dbReference type="Pfam" id="PF07651">
    <property type="entry name" value="ANTH"/>
    <property type="match status" value="1"/>
</dbReference>
<gene>
    <name evidence="8" type="ORF">CXQ85_004235</name>
</gene>
<feature type="compositionally biased region" description="Low complexity" evidence="6">
    <location>
        <begin position="429"/>
        <end position="501"/>
    </location>
</feature>
<dbReference type="GO" id="GO:0032050">
    <property type="term" value="F:clathrin heavy chain binding"/>
    <property type="evidence" value="ECO:0007669"/>
    <property type="project" value="TreeGrafter"/>
</dbReference>
<reference evidence="8 9" key="1">
    <citation type="submission" date="2017-12" db="EMBL/GenBank/DDBJ databases">
        <title>Genome Sequence of a Multidrug-Resistant Candida haemulonii Isolate from a Patient with Chronic Leg Ulcers in Israel.</title>
        <authorList>
            <person name="Chow N.A."/>
            <person name="Gade L."/>
            <person name="Batra D."/>
            <person name="Rowe L.A."/>
            <person name="Ben-Ami R."/>
            <person name="Loparev V.N."/>
            <person name="Litvintseva A.P."/>
        </authorList>
    </citation>
    <scope>NUCLEOTIDE SEQUENCE [LARGE SCALE GENOMIC DNA]</scope>
    <source>
        <strain evidence="8 9">B11899</strain>
    </source>
</reference>
<dbReference type="Gene3D" id="1.25.40.90">
    <property type="match status" value="1"/>
</dbReference>
<comment type="caution">
    <text evidence="8">The sequence shown here is derived from an EMBL/GenBank/DDBJ whole genome shotgun (WGS) entry which is preliminary data.</text>
</comment>
<dbReference type="InterPro" id="IPR014712">
    <property type="entry name" value="ANTH_dom_sf"/>
</dbReference>
<dbReference type="GO" id="GO:0072583">
    <property type="term" value="P:clathrin-dependent endocytosis"/>
    <property type="evidence" value="ECO:0007669"/>
    <property type="project" value="InterPro"/>
</dbReference>
<evidence type="ECO:0000259" key="7">
    <source>
        <dbReference type="PROSITE" id="PS50942"/>
    </source>
</evidence>
<dbReference type="GO" id="GO:0048268">
    <property type="term" value="P:clathrin coat assembly"/>
    <property type="evidence" value="ECO:0007669"/>
    <property type="project" value="InterPro"/>
</dbReference>
<dbReference type="InterPro" id="IPR045192">
    <property type="entry name" value="AP180-like"/>
</dbReference>
<feature type="compositionally biased region" description="Polar residues" evidence="6">
    <location>
        <begin position="502"/>
        <end position="552"/>
    </location>
</feature>
<dbReference type="EMBL" id="PKFO01000004">
    <property type="protein sequence ID" value="PVH20731.1"/>
    <property type="molecule type" value="Genomic_DNA"/>
</dbReference>
<evidence type="ECO:0000313" key="9">
    <source>
        <dbReference type="Proteomes" id="UP000244309"/>
    </source>
</evidence>
<dbReference type="PANTHER" id="PTHR22951:SF5">
    <property type="entry name" value="PHOSPHATIDYLINOSITOL-BINDING CLATHRIN ASSEMBLY PROTEIN LAP"/>
    <property type="match status" value="1"/>
</dbReference>
<feature type="region of interest" description="Disordered" evidence="6">
    <location>
        <begin position="395"/>
        <end position="552"/>
    </location>
</feature>
<evidence type="ECO:0000256" key="3">
    <source>
        <dbReference type="ARBA" id="ARBA00058079"/>
    </source>
</evidence>
<name>A0A2V1AV22_9ASCO</name>
<accession>A0A2V1AV22</accession>
<dbReference type="SMART" id="SM00273">
    <property type="entry name" value="ENTH"/>
    <property type="match status" value="1"/>
</dbReference>
<feature type="region of interest" description="Disordered" evidence="6">
    <location>
        <begin position="292"/>
        <end position="355"/>
    </location>
</feature>
<dbReference type="GO" id="GO:0005905">
    <property type="term" value="C:clathrin-coated pit"/>
    <property type="evidence" value="ECO:0007669"/>
    <property type="project" value="TreeGrafter"/>
</dbReference>
<evidence type="ECO:0000256" key="4">
    <source>
        <dbReference type="ARBA" id="ARBA00061059"/>
    </source>
</evidence>